<accession>A0A1S3IX78</accession>
<dbReference type="InterPro" id="IPR000611">
    <property type="entry name" value="NPY_rcpt"/>
</dbReference>
<feature type="transmembrane region" description="Helical" evidence="10">
    <location>
        <begin position="263"/>
        <end position="284"/>
    </location>
</feature>
<dbReference type="PANTHER" id="PTHR45695">
    <property type="entry name" value="LEUCOKININ RECEPTOR-RELATED"/>
    <property type="match status" value="1"/>
</dbReference>
<name>A0A1S3IX78_LINAN</name>
<keyword evidence="12" id="KW-1185">Reference proteome</keyword>
<evidence type="ECO:0000313" key="13">
    <source>
        <dbReference type="RefSeq" id="XP_013402807.1"/>
    </source>
</evidence>
<dbReference type="OrthoDB" id="10053194at2759"/>
<keyword evidence="4 10" id="KW-1133">Transmembrane helix</keyword>
<evidence type="ECO:0000256" key="3">
    <source>
        <dbReference type="ARBA" id="ARBA00022692"/>
    </source>
</evidence>
<dbReference type="PANTHER" id="PTHR45695:SF9">
    <property type="entry name" value="LEUCOKININ RECEPTOR"/>
    <property type="match status" value="1"/>
</dbReference>
<evidence type="ECO:0000256" key="7">
    <source>
        <dbReference type="ARBA" id="ARBA00023170"/>
    </source>
</evidence>
<evidence type="ECO:0000256" key="2">
    <source>
        <dbReference type="ARBA" id="ARBA00010663"/>
    </source>
</evidence>
<keyword evidence="5 9" id="KW-0297">G-protein coupled receptor</keyword>
<dbReference type="InParanoid" id="A0A1S3IX78"/>
<keyword evidence="8 9" id="KW-0807">Transducer</keyword>
<dbReference type="InterPro" id="IPR000276">
    <property type="entry name" value="GPCR_Rhodpsn"/>
</dbReference>
<dbReference type="Proteomes" id="UP000085678">
    <property type="component" value="Unplaced"/>
</dbReference>
<evidence type="ECO:0000256" key="9">
    <source>
        <dbReference type="RuleBase" id="RU000688"/>
    </source>
</evidence>
<keyword evidence="6 10" id="KW-0472">Membrane</keyword>
<reference evidence="13" key="1">
    <citation type="submission" date="2025-08" db="UniProtKB">
        <authorList>
            <consortium name="RefSeq"/>
        </authorList>
    </citation>
    <scope>IDENTIFICATION</scope>
    <source>
        <tissue evidence="13">Gonads</tissue>
    </source>
</reference>
<evidence type="ECO:0000256" key="8">
    <source>
        <dbReference type="ARBA" id="ARBA00023224"/>
    </source>
</evidence>
<evidence type="ECO:0000256" key="4">
    <source>
        <dbReference type="ARBA" id="ARBA00022989"/>
    </source>
</evidence>
<dbReference type="Pfam" id="PF00001">
    <property type="entry name" value="7tm_1"/>
    <property type="match status" value="1"/>
</dbReference>
<feature type="transmembrane region" description="Helical" evidence="10">
    <location>
        <begin position="130"/>
        <end position="149"/>
    </location>
</feature>
<dbReference type="GO" id="GO:0004983">
    <property type="term" value="F:neuropeptide Y receptor activity"/>
    <property type="evidence" value="ECO:0007669"/>
    <property type="project" value="InterPro"/>
</dbReference>
<dbReference type="OMA" id="RIGYIIW"/>
<feature type="transmembrane region" description="Helical" evidence="10">
    <location>
        <begin position="304"/>
        <end position="326"/>
    </location>
</feature>
<feature type="transmembrane region" description="Helical" evidence="10">
    <location>
        <begin position="92"/>
        <end position="118"/>
    </location>
</feature>
<evidence type="ECO:0000256" key="1">
    <source>
        <dbReference type="ARBA" id="ARBA00004141"/>
    </source>
</evidence>
<dbReference type="SMART" id="SM01381">
    <property type="entry name" value="7TM_GPCR_Srsx"/>
    <property type="match status" value="1"/>
</dbReference>
<feature type="domain" description="G-protein coupled receptors family 1 profile" evidence="11">
    <location>
        <begin position="71"/>
        <end position="323"/>
    </location>
</feature>
<feature type="transmembrane region" description="Helical" evidence="10">
    <location>
        <begin position="211"/>
        <end position="242"/>
    </location>
</feature>
<dbReference type="CDD" id="cd15392">
    <property type="entry name" value="7tmA_PR4-like"/>
    <property type="match status" value="1"/>
</dbReference>
<evidence type="ECO:0000259" key="11">
    <source>
        <dbReference type="PROSITE" id="PS50262"/>
    </source>
</evidence>
<dbReference type="Gene3D" id="1.20.1070.10">
    <property type="entry name" value="Rhodopsin 7-helix transmembrane proteins"/>
    <property type="match status" value="1"/>
</dbReference>
<dbReference type="KEGG" id="lak:106168326"/>
<dbReference type="GO" id="GO:0005886">
    <property type="term" value="C:plasma membrane"/>
    <property type="evidence" value="ECO:0007669"/>
    <property type="project" value="TreeGrafter"/>
</dbReference>
<dbReference type="SUPFAM" id="SSF81321">
    <property type="entry name" value="Family A G protein-coupled receptor-like"/>
    <property type="match status" value="1"/>
</dbReference>
<proteinExistence type="inferred from homology"/>
<evidence type="ECO:0000256" key="6">
    <source>
        <dbReference type="ARBA" id="ARBA00023136"/>
    </source>
</evidence>
<dbReference type="FunCoup" id="A0A1S3IX78">
    <property type="interactions" value="17"/>
</dbReference>
<feature type="transmembrane region" description="Helical" evidence="10">
    <location>
        <begin position="58"/>
        <end position="80"/>
    </location>
</feature>
<gene>
    <name evidence="13" type="primary">LOC106168326</name>
</gene>
<dbReference type="PRINTS" id="PR00237">
    <property type="entry name" value="GPCRRHODOPSN"/>
</dbReference>
<organism evidence="12 13">
    <name type="scientific">Lingula anatina</name>
    <name type="common">Brachiopod</name>
    <name type="synonym">Lingula unguis</name>
    <dbReference type="NCBI Taxonomy" id="7574"/>
    <lineage>
        <taxon>Eukaryota</taxon>
        <taxon>Metazoa</taxon>
        <taxon>Spiralia</taxon>
        <taxon>Lophotrochozoa</taxon>
        <taxon>Brachiopoda</taxon>
        <taxon>Linguliformea</taxon>
        <taxon>Lingulata</taxon>
        <taxon>Lingulida</taxon>
        <taxon>Linguloidea</taxon>
        <taxon>Lingulidae</taxon>
        <taxon>Lingula</taxon>
    </lineage>
</organism>
<evidence type="ECO:0000313" key="12">
    <source>
        <dbReference type="Proteomes" id="UP000085678"/>
    </source>
</evidence>
<evidence type="ECO:0000256" key="5">
    <source>
        <dbReference type="ARBA" id="ARBA00023040"/>
    </source>
</evidence>
<dbReference type="RefSeq" id="XP_013402807.1">
    <property type="nucleotide sequence ID" value="XM_013547353.1"/>
</dbReference>
<protein>
    <submittedName>
        <fullName evidence="13">RYamide receptor</fullName>
    </submittedName>
</protein>
<keyword evidence="7 9" id="KW-0675">Receptor</keyword>
<dbReference type="PROSITE" id="PS50262">
    <property type="entry name" value="G_PROTEIN_RECEP_F1_2"/>
    <property type="match status" value="1"/>
</dbReference>
<feature type="transmembrane region" description="Helical" evidence="10">
    <location>
        <begin position="170"/>
        <end position="191"/>
    </location>
</feature>
<dbReference type="InterPro" id="IPR017452">
    <property type="entry name" value="GPCR_Rhodpsn_7TM"/>
</dbReference>
<sequence>MESARTVYPTSRHIALYGNTSFVPMDGVNNTGLNGSSENGSDFLLSAEHPTYLKVTLILLYAVIIVLAIGGNILVCYVVIAYQRMRTVTNYFIVNLAIGDILMAVFCIPMTFVANILLQYWPFGPFLCPVVLYIQIVSVFLSSFTLVAISLDRFRAIIFPLSQRLSTKQAIFIICVIWFMCLAVALPTPVMSHLDEFSRCYEDWYKRSMEFHYTLCIMILQYFLPLFVLTFTYLCIGIVTWVKKPPGEAEDGRDQRMAASKRKMIKMMITVVSLYAICWLPLHAITLASDLHPDIFYYEHYSKIWIASHWLAMSNSCVNPIVYCWMNTKFKNGYKYALRMCLCLKADTHIVEERSRIMLHAGAHQPYYRGRTSSNLSTCRGAATSTCNISPPRNNTASFSHVSNRHPHKCSLKVYLTRSPSAERHTGRPWNNASAH</sequence>
<dbReference type="PRINTS" id="PR01012">
    <property type="entry name" value="NRPEPTIDEYR"/>
</dbReference>
<comment type="subcellular location">
    <subcellularLocation>
        <location evidence="1">Membrane</location>
        <topology evidence="1">Multi-pass membrane protein</topology>
    </subcellularLocation>
</comment>
<evidence type="ECO:0000256" key="10">
    <source>
        <dbReference type="SAM" id="Phobius"/>
    </source>
</evidence>
<dbReference type="PROSITE" id="PS00237">
    <property type="entry name" value="G_PROTEIN_RECEP_F1_1"/>
    <property type="match status" value="1"/>
</dbReference>
<dbReference type="FunFam" id="1.20.1070.10:FF:000291">
    <property type="entry name" value="Predicted protein"/>
    <property type="match status" value="1"/>
</dbReference>
<comment type="similarity">
    <text evidence="2 9">Belongs to the G-protein coupled receptor 1 family.</text>
</comment>
<dbReference type="AlphaFoldDB" id="A0A1S3IX78"/>
<keyword evidence="3 9" id="KW-0812">Transmembrane</keyword>
<dbReference type="GeneID" id="106168326"/>